<evidence type="ECO:0000313" key="1">
    <source>
        <dbReference type="EMBL" id="CQH63460.1"/>
    </source>
</evidence>
<dbReference type="Proteomes" id="UP000066737">
    <property type="component" value="Plasmid pSTJ001"/>
</dbReference>
<reference evidence="2" key="1">
    <citation type="journal article" date="2016" name="Environ. Microbiol.">
        <title>The complete genome of a viable archaeum isolated from 123-million-year-old rock salt.</title>
        <authorList>
            <person name="Jaakkola S.T."/>
            <person name="Pfeiffer F."/>
            <person name="Ravantti J.J."/>
            <person name="Guo Q."/>
            <person name="Liu Y."/>
            <person name="Chen X."/>
            <person name="Ma H."/>
            <person name="Yang C."/>
            <person name="Oksanen H.M."/>
            <person name="Bamford D.H."/>
        </authorList>
    </citation>
    <scope>NUCLEOTIDE SEQUENCE</scope>
    <source>
        <strain evidence="2">JI20-1</strain>
        <plasmid evidence="2">Plasmid pSTJ001</plasmid>
    </source>
</reference>
<evidence type="ECO:0000313" key="2">
    <source>
        <dbReference type="Proteomes" id="UP000066737"/>
    </source>
</evidence>
<accession>A0A0U5H890</accession>
<geneLocation type="plasmid" evidence="2">
    <name>pSTJ001</name>
</geneLocation>
<dbReference type="OrthoDB" id="229248at2157"/>
<proteinExistence type="predicted"/>
<protein>
    <submittedName>
        <fullName evidence="1">Uncharacterized protein</fullName>
    </submittedName>
</protein>
<dbReference type="KEGG" id="hhb:Hhub_4088"/>
<dbReference type="EMBL" id="LN831303">
    <property type="protein sequence ID" value="CQH63460.1"/>
    <property type="molecule type" value="Genomic_DNA"/>
</dbReference>
<gene>
    <name evidence="1" type="ORF">HHUB_4088</name>
</gene>
<keyword evidence="2" id="KW-1185">Reference proteome</keyword>
<sequence>MARPFTNNDEGMTVRTADGEEVGTIETVEGSKAHVKPESSLSESIRTRLVLGDATDEMYTLDHSDVDSITEDGVELKN</sequence>
<dbReference type="RefSeq" id="WP_059058467.1">
    <property type="nucleotide sequence ID" value="NZ_CEML01000004.1"/>
</dbReference>
<name>A0A0U5H890_9EURY</name>
<dbReference type="AlphaFoldDB" id="A0A0U5H890"/>
<organism evidence="1 2">
    <name type="scientific">Halobacterium hubeiense</name>
    <dbReference type="NCBI Taxonomy" id="1407499"/>
    <lineage>
        <taxon>Archaea</taxon>
        <taxon>Methanobacteriati</taxon>
        <taxon>Methanobacteriota</taxon>
        <taxon>Stenosarchaea group</taxon>
        <taxon>Halobacteria</taxon>
        <taxon>Halobacteriales</taxon>
        <taxon>Halobacteriaceae</taxon>
        <taxon>Halobacterium</taxon>
    </lineage>
</organism>
<dbReference type="GeneID" id="26660438"/>